<dbReference type="GO" id="GO:0016829">
    <property type="term" value="F:lyase activity"/>
    <property type="evidence" value="ECO:0007669"/>
    <property type="project" value="UniProtKB-KW"/>
</dbReference>
<evidence type="ECO:0000256" key="4">
    <source>
        <dbReference type="PIRSR" id="PIRSR015582-1"/>
    </source>
</evidence>
<feature type="binding site" evidence="4">
    <location>
        <position position="68"/>
    </location>
    <ligand>
        <name>substrate</name>
    </ligand>
</feature>
<dbReference type="RefSeq" id="WP_096480496.1">
    <property type="nucleotide sequence ID" value="NZ_CP023466.1"/>
</dbReference>
<accession>A0AB33EE89</accession>
<reference evidence="7 8" key="1">
    <citation type="submission" date="2017-09" db="EMBL/GenBank/DDBJ databases">
        <title>Complete Genome sequence of Lysobacter capsici KNU-15.</title>
        <authorList>
            <person name="Kim M.-C."/>
            <person name="Yi H."/>
            <person name="Lee D.-W."/>
            <person name="Shin J.-H."/>
        </authorList>
    </citation>
    <scope>NUCLEOTIDE SEQUENCE [LARGE SCALE GENOMIC DNA]</scope>
    <source>
        <strain evidence="7 8">KNU-15</strain>
    </source>
</reference>
<evidence type="ECO:0000256" key="2">
    <source>
        <dbReference type="ARBA" id="ARBA00022723"/>
    </source>
</evidence>
<dbReference type="Gene3D" id="3.20.20.60">
    <property type="entry name" value="Phosphoenolpyruvate-binding domains"/>
    <property type="match status" value="1"/>
</dbReference>
<organism evidence="7 8">
    <name type="scientific">Pseudomonas frederiksbergensis</name>
    <dbReference type="NCBI Taxonomy" id="104087"/>
    <lineage>
        <taxon>Bacteria</taxon>
        <taxon>Pseudomonadati</taxon>
        <taxon>Pseudomonadota</taxon>
        <taxon>Gammaproteobacteria</taxon>
        <taxon>Pseudomonadales</taxon>
        <taxon>Pseudomonadaceae</taxon>
        <taxon>Pseudomonas</taxon>
    </lineage>
</organism>
<dbReference type="InterPro" id="IPR015813">
    <property type="entry name" value="Pyrv/PenolPyrv_kinase-like_dom"/>
</dbReference>
<dbReference type="InterPro" id="IPR011206">
    <property type="entry name" value="Citrate_lyase_beta/mcl1/mcl2"/>
</dbReference>
<sequence>MSRALSRSFLFVPGDSERKLLKAETSGADALILDLEDSVASNRTALAREQVLSYLHAHRRRESQIWVRINPLSTPAALLDLAVVAGAPDGLVLPKVDSAADVVRLANMLDALEVRDGLSSSSIAILPVVTETPASLFSAGSYSGCSSRLAGLTWGAEDITTALGASSNRELGGEYNHVCTLARTLCLAGAAAAGVQPIDTIWADFTNIDGLVEEVRQARQRGFTGKLAIHPAQVEAINFAFTPSAEEITWSLRVVKAFEENPGLGTLALDGKMLDMPHLKQARRILATVHKLA</sequence>
<dbReference type="GO" id="GO:0006107">
    <property type="term" value="P:oxaloacetate metabolic process"/>
    <property type="evidence" value="ECO:0007669"/>
    <property type="project" value="TreeGrafter"/>
</dbReference>
<keyword evidence="3 5" id="KW-0460">Magnesium</keyword>
<proteinExistence type="predicted"/>
<keyword evidence="2 5" id="KW-0479">Metal-binding</keyword>
<evidence type="ECO:0000313" key="7">
    <source>
        <dbReference type="EMBL" id="ATE78210.1"/>
    </source>
</evidence>
<feature type="binding site" evidence="5">
    <location>
        <position position="158"/>
    </location>
    <ligand>
        <name>Mg(2+)</name>
        <dbReference type="ChEBI" id="CHEBI:18420"/>
    </ligand>
</feature>
<evidence type="ECO:0000256" key="3">
    <source>
        <dbReference type="ARBA" id="ARBA00022842"/>
    </source>
</evidence>
<dbReference type="AlphaFoldDB" id="A0AB33EE89"/>
<feature type="binding site" evidence="5">
    <location>
        <position position="131"/>
    </location>
    <ligand>
        <name>Mg(2+)</name>
        <dbReference type="ChEBI" id="CHEBI:18420"/>
    </ligand>
</feature>
<evidence type="ECO:0000259" key="6">
    <source>
        <dbReference type="Pfam" id="PF03328"/>
    </source>
</evidence>
<dbReference type="EMBL" id="CP023466">
    <property type="protein sequence ID" value="ATE78210.1"/>
    <property type="molecule type" value="Genomic_DNA"/>
</dbReference>
<comment type="cofactor">
    <cofactor evidence="1">
        <name>Mg(2+)</name>
        <dbReference type="ChEBI" id="CHEBI:18420"/>
    </cofactor>
</comment>
<protein>
    <submittedName>
        <fullName evidence="7">CoA ester lyase</fullName>
    </submittedName>
</protein>
<name>A0AB33EE89_9PSED</name>
<feature type="domain" description="HpcH/HpaI aldolase/citrate lyase" evidence="6">
    <location>
        <begin position="7"/>
        <end position="231"/>
    </location>
</feature>
<dbReference type="PIRSF" id="PIRSF015582">
    <property type="entry name" value="Cit_lyase_B"/>
    <property type="match status" value="1"/>
</dbReference>
<dbReference type="Pfam" id="PF03328">
    <property type="entry name" value="HpcH_HpaI"/>
    <property type="match status" value="1"/>
</dbReference>
<evidence type="ECO:0000256" key="1">
    <source>
        <dbReference type="ARBA" id="ARBA00001946"/>
    </source>
</evidence>
<dbReference type="InterPro" id="IPR040442">
    <property type="entry name" value="Pyrv_kinase-like_dom_sf"/>
</dbReference>
<dbReference type="Proteomes" id="UP000218385">
    <property type="component" value="Chromosome"/>
</dbReference>
<keyword evidence="7" id="KW-0456">Lyase</keyword>
<evidence type="ECO:0000256" key="5">
    <source>
        <dbReference type="PIRSR" id="PIRSR015582-2"/>
    </source>
</evidence>
<evidence type="ECO:0000313" key="8">
    <source>
        <dbReference type="Proteomes" id="UP000218385"/>
    </source>
</evidence>
<feature type="binding site" evidence="4">
    <location>
        <position position="131"/>
    </location>
    <ligand>
        <name>substrate</name>
    </ligand>
</feature>
<dbReference type="PANTHER" id="PTHR32308:SF0">
    <property type="entry name" value="HPCH_HPAI ALDOLASE_CITRATE LYASE DOMAIN-CONTAINING PROTEIN"/>
    <property type="match status" value="1"/>
</dbReference>
<dbReference type="InterPro" id="IPR005000">
    <property type="entry name" value="Aldolase/citrate-lyase_domain"/>
</dbReference>
<dbReference type="SUPFAM" id="SSF51621">
    <property type="entry name" value="Phosphoenolpyruvate/pyruvate domain"/>
    <property type="match status" value="1"/>
</dbReference>
<gene>
    <name evidence="7" type="ORF">CNN82_17900</name>
</gene>
<dbReference type="GO" id="GO:0000287">
    <property type="term" value="F:magnesium ion binding"/>
    <property type="evidence" value="ECO:0007669"/>
    <property type="project" value="TreeGrafter"/>
</dbReference>
<dbReference type="PANTHER" id="PTHR32308">
    <property type="entry name" value="LYASE BETA SUBUNIT, PUTATIVE (AFU_ORTHOLOGUE AFUA_4G13030)-RELATED"/>
    <property type="match status" value="1"/>
</dbReference>